<name>A0AAD3GZ69_9STRA</name>
<comment type="caution">
    <text evidence="2">The sequence shown here is derived from an EMBL/GenBank/DDBJ whole genome shotgun (WGS) entry which is preliminary data.</text>
</comment>
<organism evidence="2 3">
    <name type="scientific">Chaetoceros tenuissimus</name>
    <dbReference type="NCBI Taxonomy" id="426638"/>
    <lineage>
        <taxon>Eukaryota</taxon>
        <taxon>Sar</taxon>
        <taxon>Stramenopiles</taxon>
        <taxon>Ochrophyta</taxon>
        <taxon>Bacillariophyta</taxon>
        <taxon>Coscinodiscophyceae</taxon>
        <taxon>Chaetocerotophycidae</taxon>
        <taxon>Chaetocerotales</taxon>
        <taxon>Chaetocerotaceae</taxon>
        <taxon>Chaetoceros</taxon>
    </lineage>
</organism>
<sequence>MSDIQLWAGALISQLSRSFIPIGNILTPLFEFLVEIVAKLESSSLEKVSFYKQTTAFINHVKELELYDEIYITGHSLGGGIAMISDKYTFNVLPTGDIVPMIDDPSKRYEKIDCRLEDSGFLLCHMSLQTFCELNYVCGSKGRPVPCACAKEFGYAEPTRVSYSTNNASFEEVCENPYSN</sequence>
<dbReference type="AlphaFoldDB" id="A0AAD3GZ69"/>
<keyword evidence="3" id="KW-1185">Reference proteome</keyword>
<dbReference type="Pfam" id="PF01764">
    <property type="entry name" value="Lipase_3"/>
    <property type="match status" value="1"/>
</dbReference>
<dbReference type="EMBL" id="BLLK01000019">
    <property type="protein sequence ID" value="GFH44029.1"/>
    <property type="molecule type" value="Genomic_DNA"/>
</dbReference>
<accession>A0AAD3GZ69</accession>
<dbReference type="GO" id="GO:0006629">
    <property type="term" value="P:lipid metabolic process"/>
    <property type="evidence" value="ECO:0007669"/>
    <property type="project" value="InterPro"/>
</dbReference>
<proteinExistence type="predicted"/>
<dbReference type="InterPro" id="IPR002921">
    <property type="entry name" value="Fungal_lipase-type"/>
</dbReference>
<evidence type="ECO:0000313" key="3">
    <source>
        <dbReference type="Proteomes" id="UP001054902"/>
    </source>
</evidence>
<gene>
    <name evidence="2" type="ORF">CTEN210_00503</name>
</gene>
<reference evidence="2 3" key="1">
    <citation type="journal article" date="2021" name="Sci. Rep.">
        <title>The genome of the diatom Chaetoceros tenuissimus carries an ancient integrated fragment of an extant virus.</title>
        <authorList>
            <person name="Hongo Y."/>
            <person name="Kimura K."/>
            <person name="Takaki Y."/>
            <person name="Yoshida Y."/>
            <person name="Baba S."/>
            <person name="Kobayashi G."/>
            <person name="Nagasaki K."/>
            <person name="Hano T."/>
            <person name="Tomaru Y."/>
        </authorList>
    </citation>
    <scope>NUCLEOTIDE SEQUENCE [LARGE SCALE GENOMIC DNA]</scope>
    <source>
        <strain evidence="2 3">NIES-3715</strain>
    </source>
</reference>
<protein>
    <recommendedName>
        <fullName evidence="1">Fungal lipase-type domain-containing protein</fullName>
    </recommendedName>
</protein>
<dbReference type="SUPFAM" id="SSF53474">
    <property type="entry name" value="alpha/beta-Hydrolases"/>
    <property type="match status" value="1"/>
</dbReference>
<dbReference type="Proteomes" id="UP001054902">
    <property type="component" value="Unassembled WGS sequence"/>
</dbReference>
<evidence type="ECO:0000313" key="2">
    <source>
        <dbReference type="EMBL" id="GFH44029.1"/>
    </source>
</evidence>
<feature type="domain" description="Fungal lipase-type" evidence="1">
    <location>
        <begin position="49"/>
        <end position="85"/>
    </location>
</feature>
<evidence type="ECO:0000259" key="1">
    <source>
        <dbReference type="Pfam" id="PF01764"/>
    </source>
</evidence>
<dbReference type="InterPro" id="IPR029058">
    <property type="entry name" value="AB_hydrolase_fold"/>
</dbReference>